<dbReference type="AlphaFoldDB" id="A0A0M2Q007"/>
<reference evidence="1" key="1">
    <citation type="submission" date="2012-04" db="EMBL/GenBank/DDBJ databases">
        <authorList>
            <person name="Borisov I.G."/>
            <person name="Ivanikova N.V."/>
            <person name="Pinevich A.V."/>
        </authorList>
    </citation>
    <scope>NUCLEOTIDE SEQUENCE</scope>
    <source>
        <strain evidence="1">CALU 1027</strain>
    </source>
</reference>
<organism evidence="1 2">
    <name type="scientific">Prochlorothrix hollandica PCC 9006 = CALU 1027</name>
    <dbReference type="NCBI Taxonomy" id="317619"/>
    <lineage>
        <taxon>Bacteria</taxon>
        <taxon>Bacillati</taxon>
        <taxon>Cyanobacteriota</taxon>
        <taxon>Cyanophyceae</taxon>
        <taxon>Prochlorotrichales</taxon>
        <taxon>Prochlorotrichaceae</taxon>
        <taxon>Prochlorothrix</taxon>
    </lineage>
</organism>
<dbReference type="OrthoDB" id="482054at2"/>
<evidence type="ECO:0000313" key="2">
    <source>
        <dbReference type="Proteomes" id="UP000034681"/>
    </source>
</evidence>
<keyword evidence="2" id="KW-1185">Reference proteome</keyword>
<sequence length="292" mass="33752">MDGSELREFRPPRVCYQTQSLDTTPDAEAHLFALWRSWDSLQKIAHLNHTTYSSRLSIWHFVQSQSNSLEQQHPVAHFLKKVGLFPLPSSVPTPPQQLTMLGVIEEALVVIPVLESLGIDYFIGGSVASGIWGELRYTQDLDLIADIQPHHLQDLVTAFSPRFYVSEIAIQEAIDRRQSFNLIDNNTGWKIDIFVLALDLFHQNQFQRRQILTVDEQNHTLWFSSAEDMILQKIIWYHLSQNQSEQQWRDILGILKLQNNRLDRIYLDHWAEVLNVSPALKKALTESGYQVP</sequence>
<name>A0A0M2Q007_PROHO</name>
<evidence type="ECO:0008006" key="3">
    <source>
        <dbReference type="Google" id="ProtNLM"/>
    </source>
</evidence>
<dbReference type="Proteomes" id="UP000034681">
    <property type="component" value="Unassembled WGS sequence"/>
</dbReference>
<comment type="caution">
    <text evidence="1">The sequence shown here is derived from an EMBL/GenBank/DDBJ whole genome shotgun (WGS) entry which is preliminary data.</text>
</comment>
<evidence type="ECO:0000313" key="1">
    <source>
        <dbReference type="EMBL" id="KKJ00274.1"/>
    </source>
</evidence>
<dbReference type="STRING" id="317619.GCA_000332315_01045"/>
<dbReference type="EMBL" id="AJTX02000004">
    <property type="protein sequence ID" value="KKJ00274.1"/>
    <property type="molecule type" value="Genomic_DNA"/>
</dbReference>
<protein>
    <recommendedName>
        <fullName evidence="3">Nucleotidyltransferase</fullName>
    </recommendedName>
</protein>
<dbReference type="SUPFAM" id="SSF81301">
    <property type="entry name" value="Nucleotidyltransferase"/>
    <property type="match status" value="1"/>
</dbReference>
<dbReference type="InterPro" id="IPR043519">
    <property type="entry name" value="NT_sf"/>
</dbReference>
<gene>
    <name evidence="1" type="ORF">PROH_11340</name>
</gene>
<proteinExistence type="predicted"/>
<dbReference type="eggNOG" id="ENOG502Z98B">
    <property type="taxonomic scope" value="Bacteria"/>
</dbReference>
<dbReference type="Gene3D" id="3.30.460.40">
    <property type="match status" value="1"/>
</dbReference>
<accession>A0A0M2Q007</accession>